<dbReference type="Gene3D" id="3.40.250.10">
    <property type="entry name" value="Rhodanese-like domain"/>
    <property type="match status" value="1"/>
</dbReference>
<name>A0A177DSX2_ALTAL</name>
<dbReference type="InterPro" id="IPR036873">
    <property type="entry name" value="Rhodanese-like_dom_sf"/>
</dbReference>
<accession>A0A177DSX2</accession>
<dbReference type="Gene3D" id="3.40.50.1100">
    <property type="match status" value="2"/>
</dbReference>
<dbReference type="Pfam" id="PF00581">
    <property type="entry name" value="Rhodanese"/>
    <property type="match status" value="1"/>
</dbReference>
<dbReference type="InterPro" id="IPR001763">
    <property type="entry name" value="Rhodanese-like_dom"/>
</dbReference>
<proteinExistence type="predicted"/>
<dbReference type="STRING" id="5599.A0A177DSX2"/>
<dbReference type="InterPro" id="IPR036052">
    <property type="entry name" value="TrpB-like_PALP_sf"/>
</dbReference>
<dbReference type="AlphaFoldDB" id="A0A177DSX2"/>
<dbReference type="EMBL" id="KV441474">
    <property type="protein sequence ID" value="OAG22874.1"/>
    <property type="molecule type" value="Genomic_DNA"/>
</dbReference>
<evidence type="ECO:0000313" key="3">
    <source>
        <dbReference type="Proteomes" id="UP000077248"/>
    </source>
</evidence>
<protein>
    <submittedName>
        <fullName evidence="2">Tryptophan synthase beta subunit-like PLP-dependent enzyme</fullName>
    </submittedName>
</protein>
<dbReference type="Pfam" id="PF00291">
    <property type="entry name" value="PALP"/>
    <property type="match status" value="1"/>
</dbReference>
<dbReference type="GeneID" id="29119796"/>
<dbReference type="SUPFAM" id="SSF52821">
    <property type="entry name" value="Rhodanese/Cell cycle control phosphatase"/>
    <property type="match status" value="1"/>
</dbReference>
<dbReference type="KEGG" id="aalt:CC77DRAFT_931240"/>
<dbReference type="RefSeq" id="XP_018388295.1">
    <property type="nucleotide sequence ID" value="XM_018534202.1"/>
</dbReference>
<dbReference type="PANTHER" id="PTHR10314">
    <property type="entry name" value="CYSTATHIONINE BETA-SYNTHASE"/>
    <property type="match status" value="1"/>
</dbReference>
<gene>
    <name evidence="2" type="ORF">CC77DRAFT_931240</name>
</gene>
<dbReference type="SUPFAM" id="SSF53686">
    <property type="entry name" value="Tryptophan synthase beta subunit-like PLP-dependent enzymes"/>
    <property type="match status" value="1"/>
</dbReference>
<dbReference type="CDD" id="cd00158">
    <property type="entry name" value="RHOD"/>
    <property type="match status" value="1"/>
</dbReference>
<organism evidence="2 3">
    <name type="scientific">Alternaria alternata</name>
    <name type="common">Alternaria rot fungus</name>
    <name type="synonym">Torula alternata</name>
    <dbReference type="NCBI Taxonomy" id="5599"/>
    <lineage>
        <taxon>Eukaryota</taxon>
        <taxon>Fungi</taxon>
        <taxon>Dikarya</taxon>
        <taxon>Ascomycota</taxon>
        <taxon>Pezizomycotina</taxon>
        <taxon>Dothideomycetes</taxon>
        <taxon>Pleosporomycetidae</taxon>
        <taxon>Pleosporales</taxon>
        <taxon>Pleosporineae</taxon>
        <taxon>Pleosporaceae</taxon>
        <taxon>Alternaria</taxon>
        <taxon>Alternaria sect. Alternaria</taxon>
        <taxon>Alternaria alternata complex</taxon>
    </lineage>
</organism>
<dbReference type="OMA" id="MPALNML"/>
<reference evidence="2 3" key="1">
    <citation type="submission" date="2016-05" db="EMBL/GenBank/DDBJ databases">
        <title>Comparative analysis of secretome profiles of manganese(II)-oxidizing ascomycete fungi.</title>
        <authorList>
            <consortium name="DOE Joint Genome Institute"/>
            <person name="Zeiner C.A."/>
            <person name="Purvine S.O."/>
            <person name="Zink E.M."/>
            <person name="Wu S."/>
            <person name="Pasa-Tolic L."/>
            <person name="Chaput D.L."/>
            <person name="Haridas S."/>
            <person name="Grigoriev I.V."/>
            <person name="Santelli C.M."/>
            <person name="Hansel C.M."/>
        </authorList>
    </citation>
    <scope>NUCLEOTIDE SEQUENCE [LARGE SCALE GENOMIC DNA]</scope>
    <source>
        <strain evidence="2 3">SRC1lrK2f</strain>
    </source>
</reference>
<dbReference type="PROSITE" id="PS50206">
    <property type="entry name" value="RHODANESE_3"/>
    <property type="match status" value="1"/>
</dbReference>
<dbReference type="Proteomes" id="UP000077248">
    <property type="component" value="Unassembled WGS sequence"/>
</dbReference>
<sequence>MASRNYLNAYSGPDALRNYFDPDHQPMLPLVEIPPSLNPYYQDGVRIHAKMMSMHPSNNVKIMPALNMLTKEVHPEKSKTVVEYSSGSTVISLALVSRINHGIQDVRAFLSNKTSAPKLRLMQFFGLDITLFGGPSQPEPHDERGGIHQARMMAEQDEAILNVNQYENDANWQSHVKWTGPQIHQQLPNISLICAGMGTSGTMTGLGQYFKSAKPSVVRLGVCTAAGDRVPGPRSLALLSPVEFPWRGSVDAIEEVGSKDAFGLSLQLCRAGLICGPSSGFNLQGLFNYLEKRKSSGTLSELSGANGLIDCAFVACDGPYQYMDEYFDKLGSTAFRPIHNENLTAVDLYRYDEAWELTPTRALSQFADTVEERTDAVLLDLRKPEDFVTSHIPGSYNLPLQSLNASTPSPFLDAAVLEKQWRELEATFTPDRINAHDLVGKNVYIVCYGGDTARVATSVLRAKAISASSVKGGITALRQELPNLQMNERGRGLIQQDWLKMPEVATKELRADSLSPQVRSLDGIVV</sequence>
<feature type="domain" description="Rhodanese" evidence="1">
    <location>
        <begin position="372"/>
        <end position="486"/>
    </location>
</feature>
<dbReference type="InterPro" id="IPR001926">
    <property type="entry name" value="TrpB-like_PALP"/>
</dbReference>
<dbReference type="VEuPathDB" id="FungiDB:CC77DRAFT_931240"/>
<evidence type="ECO:0000313" key="2">
    <source>
        <dbReference type="EMBL" id="OAG22874.1"/>
    </source>
</evidence>
<dbReference type="InterPro" id="IPR050214">
    <property type="entry name" value="Cys_Synth/Cystath_Beta-Synth"/>
</dbReference>
<dbReference type="FunFam" id="3.40.50.1100:FF:000058">
    <property type="entry name" value="Cysteine synthase B, putative"/>
    <property type="match status" value="1"/>
</dbReference>
<keyword evidence="3" id="KW-1185">Reference proteome</keyword>
<dbReference type="SMART" id="SM00450">
    <property type="entry name" value="RHOD"/>
    <property type="match status" value="1"/>
</dbReference>
<evidence type="ECO:0000259" key="1">
    <source>
        <dbReference type="PROSITE" id="PS50206"/>
    </source>
</evidence>